<protein>
    <submittedName>
        <fullName evidence="2">Uncharacterized protein</fullName>
    </submittedName>
</protein>
<proteinExistence type="predicted"/>
<sequence length="53" mass="5450">MSDPNSSSADDAPEVDAVGVDADIVTNDHDPEPDDLPAGEEDGDDDIDVADLP</sequence>
<dbReference type="Proteomes" id="UP000678243">
    <property type="component" value="Unassembled WGS sequence"/>
</dbReference>
<organism evidence="2 3">
    <name type="scientific">Microbacterium paraoxydans</name>
    <dbReference type="NCBI Taxonomy" id="199592"/>
    <lineage>
        <taxon>Bacteria</taxon>
        <taxon>Bacillati</taxon>
        <taxon>Actinomycetota</taxon>
        <taxon>Actinomycetes</taxon>
        <taxon>Micrococcales</taxon>
        <taxon>Microbacteriaceae</taxon>
        <taxon>Microbacterium</taxon>
    </lineage>
</organism>
<name>A0ABS5IJU3_9MICO</name>
<evidence type="ECO:0000256" key="1">
    <source>
        <dbReference type="SAM" id="MobiDB-lite"/>
    </source>
</evidence>
<comment type="caution">
    <text evidence="2">The sequence shown here is derived from an EMBL/GenBank/DDBJ whole genome shotgun (WGS) entry which is preliminary data.</text>
</comment>
<feature type="compositionally biased region" description="Low complexity" evidence="1">
    <location>
        <begin position="1"/>
        <end position="10"/>
    </location>
</feature>
<feature type="compositionally biased region" description="Acidic residues" evidence="1">
    <location>
        <begin position="31"/>
        <end position="53"/>
    </location>
</feature>
<dbReference type="RefSeq" id="WP_211541322.1">
    <property type="nucleotide sequence ID" value="NZ_JAGTUK010000001.1"/>
</dbReference>
<gene>
    <name evidence="2" type="ORF">KE274_03800</name>
</gene>
<keyword evidence="3" id="KW-1185">Reference proteome</keyword>
<evidence type="ECO:0000313" key="3">
    <source>
        <dbReference type="Proteomes" id="UP000678243"/>
    </source>
</evidence>
<feature type="region of interest" description="Disordered" evidence="1">
    <location>
        <begin position="1"/>
        <end position="53"/>
    </location>
</feature>
<accession>A0ABS5IJU3</accession>
<evidence type="ECO:0000313" key="2">
    <source>
        <dbReference type="EMBL" id="MBS0023224.1"/>
    </source>
</evidence>
<dbReference type="EMBL" id="JAGTUK010000001">
    <property type="protein sequence ID" value="MBS0023224.1"/>
    <property type="molecule type" value="Genomic_DNA"/>
</dbReference>
<reference evidence="2 3" key="1">
    <citation type="submission" date="2021-04" db="EMBL/GenBank/DDBJ databases">
        <title>Whole genome analysis of root endophytic bacterium Microbacterium paraoxydans ku-mp colonizing RP-bio226 rice variety.</title>
        <authorList>
            <person name="Ulaganathan K."/>
            <person name="Latha B."/>
        </authorList>
    </citation>
    <scope>NUCLEOTIDE SEQUENCE [LARGE SCALE GENOMIC DNA]</scope>
    <source>
        <strain evidence="3">ku-mp</strain>
    </source>
</reference>